<dbReference type="InterPro" id="IPR015890">
    <property type="entry name" value="Chorismate_C"/>
</dbReference>
<dbReference type="SUPFAM" id="SSF56322">
    <property type="entry name" value="ADC synthase"/>
    <property type="match status" value="1"/>
</dbReference>
<accession>A0ABW3Y1C5</accession>
<dbReference type="Proteomes" id="UP001597201">
    <property type="component" value="Unassembled WGS sequence"/>
</dbReference>
<dbReference type="InterPro" id="IPR005801">
    <property type="entry name" value="ADC_synthase"/>
</dbReference>
<dbReference type="RefSeq" id="WP_377178028.1">
    <property type="nucleotide sequence ID" value="NZ_JBHTMY010000003.1"/>
</dbReference>
<organism evidence="7 8">
    <name type="scientific">Namhaeicola litoreus</name>
    <dbReference type="NCBI Taxonomy" id="1052145"/>
    <lineage>
        <taxon>Bacteria</taxon>
        <taxon>Pseudomonadati</taxon>
        <taxon>Bacteroidota</taxon>
        <taxon>Flavobacteriia</taxon>
        <taxon>Flavobacteriales</taxon>
        <taxon>Flavobacteriaceae</taxon>
        <taxon>Namhaeicola</taxon>
    </lineage>
</organism>
<dbReference type="PANTHER" id="PTHR42839">
    <property type="entry name" value="ISOCHORISMATE SYNTHASE ENTC"/>
    <property type="match status" value="1"/>
</dbReference>
<evidence type="ECO:0000259" key="6">
    <source>
        <dbReference type="Pfam" id="PF00425"/>
    </source>
</evidence>
<dbReference type="InterPro" id="IPR004561">
    <property type="entry name" value="IsoChor_synthase"/>
</dbReference>
<comment type="catalytic activity">
    <reaction evidence="1">
        <text>chorismate = isochorismate</text>
        <dbReference type="Rhea" id="RHEA:18985"/>
        <dbReference type="ChEBI" id="CHEBI:29748"/>
        <dbReference type="ChEBI" id="CHEBI:29780"/>
        <dbReference type="EC" id="5.4.4.2"/>
    </reaction>
</comment>
<name>A0ABW3Y1C5_9FLAO</name>
<evidence type="ECO:0000313" key="7">
    <source>
        <dbReference type="EMBL" id="MFD1315653.1"/>
    </source>
</evidence>
<dbReference type="Gene3D" id="3.60.120.10">
    <property type="entry name" value="Anthranilate synthase"/>
    <property type="match status" value="1"/>
</dbReference>
<feature type="domain" description="Chorismate-utilising enzyme C-terminal" evidence="6">
    <location>
        <begin position="68"/>
        <end position="313"/>
    </location>
</feature>
<sequence length="322" mass="37040">MQNNDQLDLIENFDEAGFVFVPFEVNGKKVLFSTENSNFLEFDWKNEIEFIETDVISKVSSEQLFSDKQVYERRVEHCINYIKESACNKIVLSRKQMVHFKREEVFTVFNKLIFKYPSAFCYLWFHPEIGCWMGASPEKLIKTENNLFETMSLAGTQKFKGSMRVKWQEKEREEQQLVTDYIVDVLGSLVTSVSQPFTSKAGGLLHICSMIRGEMDDMNDLKLLIERLHPTPAVCGLPKDLALDFLHKYEGYDREFYSGFLGELNMGAGKCSAELFVNLRCMQIFPEQVAIYVGGGITSKSSAKKEWEETVAKTMTMRSVLS</sequence>
<evidence type="ECO:0000256" key="1">
    <source>
        <dbReference type="ARBA" id="ARBA00000799"/>
    </source>
</evidence>
<protein>
    <recommendedName>
        <fullName evidence="3">isochorismate synthase</fullName>
        <ecNumber evidence="3">5.4.4.2</ecNumber>
    </recommendedName>
    <alternativeName>
        <fullName evidence="5">Isochorismate mutase</fullName>
    </alternativeName>
</protein>
<gene>
    <name evidence="7" type="ORF">ACFQ39_08510</name>
</gene>
<keyword evidence="8" id="KW-1185">Reference proteome</keyword>
<evidence type="ECO:0000256" key="4">
    <source>
        <dbReference type="ARBA" id="ARBA00023235"/>
    </source>
</evidence>
<evidence type="ECO:0000256" key="3">
    <source>
        <dbReference type="ARBA" id="ARBA00012824"/>
    </source>
</evidence>
<comment type="caution">
    <text evidence="7">The sequence shown here is derived from an EMBL/GenBank/DDBJ whole genome shotgun (WGS) entry which is preliminary data.</text>
</comment>
<dbReference type="PANTHER" id="PTHR42839:SF2">
    <property type="entry name" value="ISOCHORISMATE SYNTHASE ENTC"/>
    <property type="match status" value="1"/>
</dbReference>
<dbReference type="Pfam" id="PF00425">
    <property type="entry name" value="Chorismate_bind"/>
    <property type="match status" value="1"/>
</dbReference>
<evidence type="ECO:0000256" key="2">
    <source>
        <dbReference type="ARBA" id="ARBA00005297"/>
    </source>
</evidence>
<proteinExistence type="inferred from homology"/>
<comment type="similarity">
    <text evidence="2">Belongs to the isochorismate synthase family.</text>
</comment>
<evidence type="ECO:0000256" key="5">
    <source>
        <dbReference type="ARBA" id="ARBA00041564"/>
    </source>
</evidence>
<dbReference type="NCBIfam" id="TIGR00543">
    <property type="entry name" value="isochor_syn"/>
    <property type="match status" value="1"/>
</dbReference>
<evidence type="ECO:0000313" key="8">
    <source>
        <dbReference type="Proteomes" id="UP001597201"/>
    </source>
</evidence>
<keyword evidence="4" id="KW-0413">Isomerase</keyword>
<dbReference type="EC" id="5.4.4.2" evidence="3"/>
<reference evidence="8" key="1">
    <citation type="journal article" date="2019" name="Int. J. Syst. Evol. Microbiol.">
        <title>The Global Catalogue of Microorganisms (GCM) 10K type strain sequencing project: providing services to taxonomists for standard genome sequencing and annotation.</title>
        <authorList>
            <consortium name="The Broad Institute Genomics Platform"/>
            <consortium name="The Broad Institute Genome Sequencing Center for Infectious Disease"/>
            <person name="Wu L."/>
            <person name="Ma J."/>
        </authorList>
    </citation>
    <scope>NUCLEOTIDE SEQUENCE [LARGE SCALE GENOMIC DNA]</scope>
    <source>
        <strain evidence="8">CCUG 61485</strain>
    </source>
</reference>
<dbReference type="EMBL" id="JBHTMY010000003">
    <property type="protein sequence ID" value="MFD1315653.1"/>
    <property type="molecule type" value="Genomic_DNA"/>
</dbReference>